<dbReference type="PANTHER" id="PTHR33064">
    <property type="entry name" value="POL PROTEIN"/>
    <property type="match status" value="1"/>
</dbReference>
<dbReference type="InterPro" id="IPR051320">
    <property type="entry name" value="Viral_Replic_Matur_Polypro"/>
</dbReference>
<dbReference type="InterPro" id="IPR043128">
    <property type="entry name" value="Rev_trsase/Diguanyl_cyclase"/>
</dbReference>
<dbReference type="GO" id="GO:0006259">
    <property type="term" value="P:DNA metabolic process"/>
    <property type="evidence" value="ECO:0007669"/>
    <property type="project" value="UniProtKB-ARBA"/>
</dbReference>
<dbReference type="OMA" id="MPHSPWK"/>
<dbReference type="Gene3D" id="3.30.420.10">
    <property type="entry name" value="Ribonuclease H-like superfamily/Ribonuclease H"/>
    <property type="match status" value="1"/>
</dbReference>
<dbReference type="AlphaFoldDB" id="A0A672UE68"/>
<dbReference type="GeneID" id="115609200"/>
<dbReference type="Gene3D" id="1.10.340.70">
    <property type="match status" value="1"/>
</dbReference>
<dbReference type="Proteomes" id="UP000472266">
    <property type="component" value="Chromosome 7"/>
</dbReference>
<name>A0A672UE68_STRHB</name>
<sequence>MAYFRSRKNKRKGSLPSPPASQAADLGLLIQESSPQPWVENAGPRQPAEGDPEEDVAGFCRLPRPCKGWQLSKVLRFLRHDAWLKDGSKKQGAEESQRASGLQAQAAQRCAKLEGKVPGLPEELGTSQNPPQGGEVHSAVPFLRDGSWDEPVGEWKARDGDVPREGGGHGGEVGQTQHLAQAGTRGDVEGRTTGSSQSQGFKVGGKDAATIPPGDREDFNPLSAEGMYGGDRRGKIWEKLCQHGEDMARWEGRSTRELAVRLIEVILQTDTTMYPTEMGNKSDWQEQGPGWARARVGSSADVCALVSTHADISTAQQCPQDLAMYHDVPVSVSGTMHGDNQPEPFGNEQMWEDSDDDLQEQGGPAAIPSPSVLIHRLMVVRVESEEQWREEFPDVWSRYEMDCGLVSGEEEVSGGPVPYKPQPPLPADMERVVASILQELLDDGVVVEGKSPSNSPLWPIEKNGKMRLTLNCKAVNKATPIVVAPIAQDITKLVSTLSPKSRYFSVVDLSNSSFAIPLAEGSRARFAFTFRGQQYLFTRLPQGFHSTTSIVNQRVTQMLSQLAQGDKPWVISHIDDILIAGRSYKETRDRTRTVLKLIQKTGFKAKFEKAQLVQPKVVYFGMTIGDKGREIHASKREDISKKPSPQDAHELRSLLGQFGSLQDHIPGFWEMAWPLHRLTKKQVKWEWRPEQEEALNRLKYAVLAAPALRFPDKSQPFFIRLTTGKEAVGATLLQEDECGQLVPVGHSSRILKDHEVSYLPEEKGCLAAVWAVQVFETLTGTAPILIQMPHSPWKYLLRGKVLRSHGTNPHPAQWTLLLVNHGAMAKAHPTNILVPIAPSLRQLDPHIPKANVWFTASKKNCSIGFAAVNLEERWLLGVTKGGSVPGAELVALKQLLHHHQHSSPLYVYMSCWSLVERLENETGEQERGSSGKGLWPTILQWVHSNPGMLHISYVGHGWSEELEKEWSLKVARRARAISSEAGGSWQVWEPSKHEKQEIIAVCHSCLHDGVEGTLARVRQVASWEGDHQQVSHWVQNCLQCTDGAVRVLPQRIEGPWSQLQLGYISGLTKTEDGCCSLLVVEDEFSGWVEAFPVQERTAEGAAEVLFREVFARYGTPLVIRLPHAPGFLWNAVEQAMAPELPWDIQEAGQAGSATAVLQRLAWGAGKGWAKMLPLILAGIRSIRAQEAVLSPYQIGFPLEMRRECEGKANPQGNVFSRLSQLQEDGARYKHWAKTMLLRSCPSGDDPLS</sequence>
<evidence type="ECO:0000313" key="5">
    <source>
        <dbReference type="Ensembl" id="ENSSHBP00005013108.1"/>
    </source>
</evidence>
<dbReference type="OrthoDB" id="9113925at2759"/>
<gene>
    <name evidence="5" type="primary">LOC115609200</name>
</gene>
<dbReference type="Gene3D" id="3.30.70.270">
    <property type="match status" value="2"/>
</dbReference>
<proteinExistence type="inferred from homology"/>
<feature type="region of interest" description="Disordered" evidence="3">
    <location>
        <begin position="88"/>
        <end position="221"/>
    </location>
</feature>
<evidence type="ECO:0000313" key="6">
    <source>
        <dbReference type="Proteomes" id="UP000472266"/>
    </source>
</evidence>
<feature type="compositionally biased region" description="Basic and acidic residues" evidence="3">
    <location>
        <begin position="88"/>
        <end position="97"/>
    </location>
</feature>
<reference evidence="5 6" key="1">
    <citation type="submission" date="2019-11" db="EMBL/GenBank/DDBJ databases">
        <title>Strigops habroptila (kakapo) genome, bStrHab1, primary haplotype, v2.</title>
        <authorList>
            <person name="Jarvis E.D."/>
            <person name="Howard J."/>
            <person name="Rhie A."/>
            <person name="Phillippy A."/>
            <person name="Korlach J."/>
            <person name="Digby A."/>
            <person name="Iorns D."/>
            <person name="Eason D."/>
            <person name="Robertson B."/>
            <person name="Raemaekers T."/>
            <person name="Howe K."/>
            <person name="Lewin H."/>
            <person name="Damas J."/>
            <person name="Hastie A."/>
            <person name="Tracey A."/>
            <person name="Chow W."/>
            <person name="Fedrigo O."/>
        </authorList>
    </citation>
    <scope>NUCLEOTIDE SEQUENCE [LARGE SCALE GENOMIC DNA]</scope>
</reference>
<dbReference type="Pfam" id="PF17921">
    <property type="entry name" value="Integrase_H2C2"/>
    <property type="match status" value="1"/>
</dbReference>
<dbReference type="SUPFAM" id="SSF53098">
    <property type="entry name" value="Ribonuclease H-like"/>
    <property type="match status" value="1"/>
</dbReference>
<comment type="similarity">
    <text evidence="1">Belongs to the beta type-B retroviral polymerase family. HERV class-II K(HML-2) pol subfamily.</text>
</comment>
<evidence type="ECO:0000256" key="2">
    <source>
        <dbReference type="ARBA" id="ARBA00012180"/>
    </source>
</evidence>
<dbReference type="Gene3D" id="3.10.10.10">
    <property type="entry name" value="HIV Type 1 Reverse Transcriptase, subunit A, domain 1"/>
    <property type="match status" value="1"/>
</dbReference>
<dbReference type="RefSeq" id="XP_030344872.1">
    <property type="nucleotide sequence ID" value="XM_030489012.1"/>
</dbReference>
<feature type="compositionally biased region" description="Basic residues" evidence="3">
    <location>
        <begin position="1"/>
        <end position="13"/>
    </location>
</feature>
<protein>
    <recommendedName>
        <fullName evidence="2">ribonuclease H</fullName>
        <ecNumber evidence="2">3.1.26.4</ecNumber>
    </recommendedName>
</protein>
<reference evidence="5" key="2">
    <citation type="submission" date="2025-08" db="UniProtKB">
        <authorList>
            <consortium name="Ensembl"/>
        </authorList>
    </citation>
    <scope>IDENTIFICATION</scope>
</reference>
<dbReference type="Pfam" id="PF17919">
    <property type="entry name" value="RT_RNaseH_2"/>
    <property type="match status" value="1"/>
</dbReference>
<organism evidence="5 6">
    <name type="scientific">Strigops habroptila</name>
    <name type="common">Kakapo</name>
    <dbReference type="NCBI Taxonomy" id="2489341"/>
    <lineage>
        <taxon>Eukaryota</taxon>
        <taxon>Metazoa</taxon>
        <taxon>Chordata</taxon>
        <taxon>Craniata</taxon>
        <taxon>Vertebrata</taxon>
        <taxon>Euteleostomi</taxon>
        <taxon>Archelosauria</taxon>
        <taxon>Archosauria</taxon>
        <taxon>Dinosauria</taxon>
        <taxon>Saurischia</taxon>
        <taxon>Theropoda</taxon>
        <taxon>Coelurosauria</taxon>
        <taxon>Aves</taxon>
        <taxon>Neognathae</taxon>
        <taxon>Neoaves</taxon>
        <taxon>Telluraves</taxon>
        <taxon>Australaves</taxon>
        <taxon>Psittaciformes</taxon>
        <taxon>Psittacidae</taxon>
        <taxon>Strigops</taxon>
    </lineage>
</organism>
<dbReference type="GeneTree" id="ENSGT00940000165350"/>
<dbReference type="GO" id="GO:0003676">
    <property type="term" value="F:nucleic acid binding"/>
    <property type="evidence" value="ECO:0007669"/>
    <property type="project" value="InterPro"/>
</dbReference>
<dbReference type="InterPro" id="IPR000477">
    <property type="entry name" value="RT_dom"/>
</dbReference>
<dbReference type="InterPro" id="IPR043502">
    <property type="entry name" value="DNA/RNA_pol_sf"/>
</dbReference>
<dbReference type="PANTHER" id="PTHR33064:SF29">
    <property type="entry name" value="PEPTIDASE A2 DOMAIN-CONTAINING PROTEIN-RELATED"/>
    <property type="match status" value="1"/>
</dbReference>
<keyword evidence="6" id="KW-1185">Reference proteome</keyword>
<dbReference type="KEGG" id="shab:115609200"/>
<dbReference type="Ensembl" id="ENSSHBT00005015786.1">
    <property type="protein sequence ID" value="ENSSHBP00005013108.1"/>
    <property type="gene ID" value="ENSSHBG00005011516.1"/>
</dbReference>
<dbReference type="GO" id="GO:0004523">
    <property type="term" value="F:RNA-DNA hybrid ribonuclease activity"/>
    <property type="evidence" value="ECO:0007669"/>
    <property type="project" value="UniProtKB-EC"/>
</dbReference>
<dbReference type="InterPro" id="IPR041577">
    <property type="entry name" value="RT_RNaseH_2"/>
</dbReference>
<evidence type="ECO:0000256" key="1">
    <source>
        <dbReference type="ARBA" id="ARBA00010879"/>
    </source>
</evidence>
<dbReference type="InterPro" id="IPR036397">
    <property type="entry name" value="RNaseH_sf"/>
</dbReference>
<dbReference type="Pfam" id="PF00078">
    <property type="entry name" value="RVT_1"/>
    <property type="match status" value="1"/>
</dbReference>
<dbReference type="InterPro" id="IPR012337">
    <property type="entry name" value="RNaseH-like_sf"/>
</dbReference>
<evidence type="ECO:0000256" key="3">
    <source>
        <dbReference type="SAM" id="MobiDB-lite"/>
    </source>
</evidence>
<dbReference type="SUPFAM" id="SSF56672">
    <property type="entry name" value="DNA/RNA polymerases"/>
    <property type="match status" value="1"/>
</dbReference>
<dbReference type="EC" id="3.1.26.4" evidence="2"/>
<dbReference type="InterPro" id="IPR041588">
    <property type="entry name" value="Integrase_H2C2"/>
</dbReference>
<dbReference type="InParanoid" id="A0A672UE68"/>
<reference evidence="5" key="3">
    <citation type="submission" date="2025-09" db="UniProtKB">
        <authorList>
            <consortium name="Ensembl"/>
        </authorList>
    </citation>
    <scope>IDENTIFICATION</scope>
</reference>
<dbReference type="PROSITE" id="PS50878">
    <property type="entry name" value="RT_POL"/>
    <property type="match status" value="1"/>
</dbReference>
<evidence type="ECO:0000259" key="4">
    <source>
        <dbReference type="PROSITE" id="PS50878"/>
    </source>
</evidence>
<feature type="region of interest" description="Disordered" evidence="3">
    <location>
        <begin position="1"/>
        <end position="58"/>
    </location>
</feature>
<accession>A0A672UE68</accession>
<feature type="compositionally biased region" description="Basic and acidic residues" evidence="3">
    <location>
        <begin position="153"/>
        <end position="167"/>
    </location>
</feature>
<feature type="domain" description="Reverse transcriptase" evidence="4">
    <location>
        <begin position="439"/>
        <end position="624"/>
    </location>
</feature>